<keyword evidence="5 11" id="KW-0547">Nucleotide-binding</keyword>
<feature type="domain" description="Protein kinase" evidence="14">
    <location>
        <begin position="23"/>
        <end position="276"/>
    </location>
</feature>
<dbReference type="SMART" id="SM00220">
    <property type="entry name" value="S_TKc"/>
    <property type="match status" value="1"/>
</dbReference>
<feature type="coiled-coil region" evidence="12">
    <location>
        <begin position="406"/>
        <end position="440"/>
    </location>
</feature>
<dbReference type="InterPro" id="IPR050629">
    <property type="entry name" value="STE20/SPS1-PAK"/>
</dbReference>
<keyword evidence="16" id="KW-1185">Reference proteome</keyword>
<feature type="region of interest" description="Disordered" evidence="13">
    <location>
        <begin position="303"/>
        <end position="337"/>
    </location>
</feature>
<dbReference type="GO" id="GO:0005737">
    <property type="term" value="C:cytoplasm"/>
    <property type="evidence" value="ECO:0007669"/>
    <property type="project" value="TreeGrafter"/>
</dbReference>
<dbReference type="Proteomes" id="UP000241769">
    <property type="component" value="Unassembled WGS sequence"/>
</dbReference>
<evidence type="ECO:0000256" key="2">
    <source>
        <dbReference type="ARBA" id="ARBA00012513"/>
    </source>
</evidence>
<protein>
    <recommendedName>
        <fullName evidence="2">non-specific serine/threonine protein kinase</fullName>
        <ecNumber evidence="2">2.7.11.1</ecNumber>
    </recommendedName>
</protein>
<evidence type="ECO:0000256" key="12">
    <source>
        <dbReference type="SAM" id="Coils"/>
    </source>
</evidence>
<dbReference type="OrthoDB" id="8693905at2759"/>
<dbReference type="AlphaFoldDB" id="A0A2P6NKD8"/>
<dbReference type="Gene3D" id="1.10.510.10">
    <property type="entry name" value="Transferase(Phosphotransferase) domain 1"/>
    <property type="match status" value="1"/>
</dbReference>
<dbReference type="PANTHER" id="PTHR48012">
    <property type="entry name" value="STERILE20-LIKE KINASE, ISOFORM B-RELATED"/>
    <property type="match status" value="1"/>
</dbReference>
<dbReference type="InterPro" id="IPR000719">
    <property type="entry name" value="Prot_kinase_dom"/>
</dbReference>
<dbReference type="GO" id="GO:0035556">
    <property type="term" value="P:intracellular signal transduction"/>
    <property type="evidence" value="ECO:0007669"/>
    <property type="project" value="TreeGrafter"/>
</dbReference>
<dbReference type="PROSITE" id="PS00107">
    <property type="entry name" value="PROTEIN_KINASE_ATP"/>
    <property type="match status" value="1"/>
</dbReference>
<keyword evidence="6" id="KW-0418">Kinase</keyword>
<comment type="catalytic activity">
    <reaction evidence="10">
        <text>L-seryl-[protein] + ATP = O-phospho-L-seryl-[protein] + ADP + H(+)</text>
        <dbReference type="Rhea" id="RHEA:17989"/>
        <dbReference type="Rhea" id="RHEA-COMP:9863"/>
        <dbReference type="Rhea" id="RHEA-COMP:11604"/>
        <dbReference type="ChEBI" id="CHEBI:15378"/>
        <dbReference type="ChEBI" id="CHEBI:29999"/>
        <dbReference type="ChEBI" id="CHEBI:30616"/>
        <dbReference type="ChEBI" id="CHEBI:83421"/>
        <dbReference type="ChEBI" id="CHEBI:456216"/>
        <dbReference type="EC" id="2.7.11.1"/>
    </reaction>
</comment>
<dbReference type="PANTHER" id="PTHR48012:SF18">
    <property type="entry name" value="HAPPYHOUR, ISOFORM A"/>
    <property type="match status" value="1"/>
</dbReference>
<evidence type="ECO:0000256" key="1">
    <source>
        <dbReference type="ARBA" id="ARBA00001936"/>
    </source>
</evidence>
<dbReference type="EMBL" id="MDYQ01000063">
    <property type="protein sequence ID" value="PRP84427.1"/>
    <property type="molecule type" value="Genomic_DNA"/>
</dbReference>
<keyword evidence="12" id="KW-0175">Coiled coil</keyword>
<dbReference type="PROSITE" id="PS50011">
    <property type="entry name" value="PROTEIN_KINASE_DOM"/>
    <property type="match status" value="1"/>
</dbReference>
<evidence type="ECO:0000256" key="13">
    <source>
        <dbReference type="SAM" id="MobiDB-lite"/>
    </source>
</evidence>
<evidence type="ECO:0000256" key="3">
    <source>
        <dbReference type="ARBA" id="ARBA00022527"/>
    </source>
</evidence>
<dbReference type="InterPro" id="IPR011009">
    <property type="entry name" value="Kinase-like_dom_sf"/>
</dbReference>
<evidence type="ECO:0000256" key="4">
    <source>
        <dbReference type="ARBA" id="ARBA00022679"/>
    </source>
</evidence>
<accession>A0A2P6NKD8</accession>
<feature type="binding site" evidence="11">
    <location>
        <position position="52"/>
    </location>
    <ligand>
        <name>ATP</name>
        <dbReference type="ChEBI" id="CHEBI:30616"/>
    </ligand>
</feature>
<sequence>MSEQLILAVQEGESQQKDLTQEFELVEKLGSGSYGVVWRAIHQKTKTVSAIKIVPVENDLEDLFHEISMMKACKSPYIINYFGSYFRPGENELWIVMEMCGAGSVSDLMKVTDKTLTEEQIAVVLRDALKGLAYLHDLRKIHRDIKAGNILLNNKGQGKLADFGVSGQLSDTMAKRNTVIGTPFWMAPEVIQEIGYDVKADIWSLGITGIEMADGKPPHANIHPMRVIFMIPSKPPPKLAEPDKWSKDFNDFLSLCLMKNPDQRPTANELLQSTFLVNAKASSTMLPMIEEAEEIIQKIGRGEALGLESESGSEEEDGGETRSARPMAEDNGTMNTNTCHSFSTMIITDDNADSDAGTVKVTGNDEFVPQFMSFLDKDKKEEAALTTSTPPIPNTKYAEMTTQELKERLAHVMDTADEEVDRIRNKYEKQKRDIDAALKMRAKK</sequence>
<name>A0A2P6NKD8_9EUKA</name>
<evidence type="ECO:0000259" key="14">
    <source>
        <dbReference type="PROSITE" id="PS50011"/>
    </source>
</evidence>
<dbReference type="STRING" id="1890364.A0A2P6NKD8"/>
<keyword evidence="7 11" id="KW-0067">ATP-binding</keyword>
<evidence type="ECO:0000256" key="8">
    <source>
        <dbReference type="ARBA" id="ARBA00023211"/>
    </source>
</evidence>
<keyword evidence="3" id="KW-0723">Serine/threonine-protein kinase</keyword>
<dbReference type="InterPro" id="IPR017441">
    <property type="entry name" value="Protein_kinase_ATP_BS"/>
</dbReference>
<evidence type="ECO:0000256" key="9">
    <source>
        <dbReference type="ARBA" id="ARBA00047899"/>
    </source>
</evidence>
<evidence type="ECO:0000256" key="6">
    <source>
        <dbReference type="ARBA" id="ARBA00022777"/>
    </source>
</evidence>
<comment type="catalytic activity">
    <reaction evidence="9">
        <text>L-threonyl-[protein] + ATP = O-phospho-L-threonyl-[protein] + ADP + H(+)</text>
        <dbReference type="Rhea" id="RHEA:46608"/>
        <dbReference type="Rhea" id="RHEA-COMP:11060"/>
        <dbReference type="Rhea" id="RHEA-COMP:11605"/>
        <dbReference type="ChEBI" id="CHEBI:15378"/>
        <dbReference type="ChEBI" id="CHEBI:30013"/>
        <dbReference type="ChEBI" id="CHEBI:30616"/>
        <dbReference type="ChEBI" id="CHEBI:61977"/>
        <dbReference type="ChEBI" id="CHEBI:456216"/>
        <dbReference type="EC" id="2.7.11.1"/>
    </reaction>
</comment>
<evidence type="ECO:0000313" key="16">
    <source>
        <dbReference type="Proteomes" id="UP000241769"/>
    </source>
</evidence>
<proteinExistence type="predicted"/>
<comment type="cofactor">
    <cofactor evidence="1">
        <name>Mn(2+)</name>
        <dbReference type="ChEBI" id="CHEBI:29035"/>
    </cofactor>
</comment>
<evidence type="ECO:0000256" key="11">
    <source>
        <dbReference type="PROSITE-ProRule" id="PRU10141"/>
    </source>
</evidence>
<reference evidence="15 16" key="1">
    <citation type="journal article" date="2018" name="Genome Biol. Evol.">
        <title>Multiple Roots of Fruiting Body Formation in Amoebozoa.</title>
        <authorList>
            <person name="Hillmann F."/>
            <person name="Forbes G."/>
            <person name="Novohradska S."/>
            <person name="Ferling I."/>
            <person name="Riege K."/>
            <person name="Groth M."/>
            <person name="Westermann M."/>
            <person name="Marz M."/>
            <person name="Spaller T."/>
            <person name="Winckler T."/>
            <person name="Schaap P."/>
            <person name="Glockner G."/>
        </authorList>
    </citation>
    <scope>NUCLEOTIDE SEQUENCE [LARGE SCALE GENOMIC DNA]</scope>
    <source>
        <strain evidence="15 16">Jena</strain>
    </source>
</reference>
<evidence type="ECO:0000313" key="15">
    <source>
        <dbReference type="EMBL" id="PRP84427.1"/>
    </source>
</evidence>
<keyword evidence="8" id="KW-0464">Manganese</keyword>
<gene>
    <name evidence="15" type="ORF">PROFUN_08107</name>
</gene>
<dbReference type="GO" id="GO:0004674">
    <property type="term" value="F:protein serine/threonine kinase activity"/>
    <property type="evidence" value="ECO:0007669"/>
    <property type="project" value="UniProtKB-KW"/>
</dbReference>
<keyword evidence="4" id="KW-0808">Transferase</keyword>
<dbReference type="Pfam" id="PF00069">
    <property type="entry name" value="Pkinase"/>
    <property type="match status" value="1"/>
</dbReference>
<evidence type="ECO:0000256" key="7">
    <source>
        <dbReference type="ARBA" id="ARBA00022840"/>
    </source>
</evidence>
<organism evidence="15 16">
    <name type="scientific">Planoprotostelium fungivorum</name>
    <dbReference type="NCBI Taxonomy" id="1890364"/>
    <lineage>
        <taxon>Eukaryota</taxon>
        <taxon>Amoebozoa</taxon>
        <taxon>Evosea</taxon>
        <taxon>Variosea</taxon>
        <taxon>Cavosteliida</taxon>
        <taxon>Cavosteliaceae</taxon>
        <taxon>Planoprotostelium</taxon>
    </lineage>
</organism>
<dbReference type="EC" id="2.7.11.1" evidence="2"/>
<dbReference type="SUPFAM" id="SSF56112">
    <property type="entry name" value="Protein kinase-like (PK-like)"/>
    <property type="match status" value="1"/>
</dbReference>
<dbReference type="InParanoid" id="A0A2P6NKD8"/>
<evidence type="ECO:0000256" key="5">
    <source>
        <dbReference type="ARBA" id="ARBA00022741"/>
    </source>
</evidence>
<dbReference type="FunFam" id="1.10.510.10:FF:000605">
    <property type="entry name" value="serine/threonine-protein kinase 3 isoform X2"/>
    <property type="match status" value="1"/>
</dbReference>
<dbReference type="FunCoup" id="A0A2P6NKD8">
    <property type="interactions" value="194"/>
</dbReference>
<comment type="caution">
    <text evidence="15">The sequence shown here is derived from an EMBL/GenBank/DDBJ whole genome shotgun (WGS) entry which is preliminary data.</text>
</comment>
<dbReference type="GO" id="GO:0005524">
    <property type="term" value="F:ATP binding"/>
    <property type="evidence" value="ECO:0007669"/>
    <property type="project" value="UniProtKB-UniRule"/>
</dbReference>
<evidence type="ECO:0000256" key="10">
    <source>
        <dbReference type="ARBA" id="ARBA00048679"/>
    </source>
</evidence>
<dbReference type="CDD" id="cd06612">
    <property type="entry name" value="STKc_MST1_2"/>
    <property type="match status" value="1"/>
</dbReference>